<evidence type="ECO:0000313" key="4">
    <source>
        <dbReference type="EMBL" id="CAE0407134.1"/>
    </source>
</evidence>
<dbReference type="EMBL" id="HBIM01005828">
    <property type="protein sequence ID" value="CAE0407130.1"/>
    <property type="molecule type" value="Transcribed_RNA"/>
</dbReference>
<gene>
    <name evidence="3" type="ORF">ACOF00016_LOCUS4957</name>
    <name evidence="4" type="ORF">ACOF00016_LOCUS4961</name>
</gene>
<keyword evidence="2" id="KW-1133">Transmembrane helix</keyword>
<dbReference type="EMBL" id="HBIM01005832">
    <property type="protein sequence ID" value="CAE0407134.1"/>
    <property type="molecule type" value="Transcribed_RNA"/>
</dbReference>
<keyword evidence="2" id="KW-0812">Transmembrane</keyword>
<reference evidence="4" key="1">
    <citation type="submission" date="2021-01" db="EMBL/GenBank/DDBJ databases">
        <authorList>
            <person name="Corre E."/>
            <person name="Pelletier E."/>
            <person name="Niang G."/>
            <person name="Scheremetjew M."/>
            <person name="Finn R."/>
            <person name="Kale V."/>
            <person name="Holt S."/>
            <person name="Cochrane G."/>
            <person name="Meng A."/>
            <person name="Brown T."/>
            <person name="Cohen L."/>
        </authorList>
    </citation>
    <scope>NUCLEOTIDE SEQUENCE</scope>
    <source>
        <strain evidence="4">CCMP127</strain>
    </source>
</reference>
<feature type="compositionally biased region" description="Low complexity" evidence="1">
    <location>
        <begin position="143"/>
        <end position="152"/>
    </location>
</feature>
<feature type="region of interest" description="Disordered" evidence="1">
    <location>
        <begin position="108"/>
        <end position="193"/>
    </location>
</feature>
<organism evidence="4">
    <name type="scientific">Amphora coffeiformis</name>
    <dbReference type="NCBI Taxonomy" id="265554"/>
    <lineage>
        <taxon>Eukaryota</taxon>
        <taxon>Sar</taxon>
        <taxon>Stramenopiles</taxon>
        <taxon>Ochrophyta</taxon>
        <taxon>Bacillariophyta</taxon>
        <taxon>Bacillariophyceae</taxon>
        <taxon>Bacillariophycidae</taxon>
        <taxon>Thalassiophysales</taxon>
        <taxon>Catenulaceae</taxon>
        <taxon>Amphora</taxon>
    </lineage>
</organism>
<dbReference type="AlphaFoldDB" id="A0A6S8J2U7"/>
<sequence length="320" mass="35223">MNLDLVNTLQNRANLPMEIILQGLHQTLGIREPIHLIQVCQADWDAFFTKYVIPAVSKSHLMALVQWIDEQTMQQQQQQQEDVEDGTPIDLSQFSVSIRDAMAADLARKSRGGGCTTTSTTPTPPLHSKQQIPKTKRVPRSSTQTKNTTKDTTVSRFHTNRTRQKKSPQKPLPPPPLPAATTSIRTTRSTTTEWRTNNKKLLISLGVVVLFLVVAVVVVVVVLVQGGDAGDNNSFLPPGKDMDERPNDDYLSPGTDDIVEPSAMEIPGEWRIIGYFINGTSGENFGSAVAISTSGGLYQSDCCRWSKSFGGTSAHVRLRI</sequence>
<feature type="transmembrane region" description="Helical" evidence="2">
    <location>
        <begin position="201"/>
        <end position="224"/>
    </location>
</feature>
<name>A0A6S8J2U7_9STRA</name>
<evidence type="ECO:0000313" key="3">
    <source>
        <dbReference type="EMBL" id="CAE0407130.1"/>
    </source>
</evidence>
<evidence type="ECO:0000256" key="2">
    <source>
        <dbReference type="SAM" id="Phobius"/>
    </source>
</evidence>
<keyword evidence="2" id="KW-0472">Membrane</keyword>
<feature type="compositionally biased region" description="Basic residues" evidence="1">
    <location>
        <begin position="158"/>
        <end position="168"/>
    </location>
</feature>
<proteinExistence type="predicted"/>
<evidence type="ECO:0000256" key="1">
    <source>
        <dbReference type="SAM" id="MobiDB-lite"/>
    </source>
</evidence>
<protein>
    <submittedName>
        <fullName evidence="4">Uncharacterized protein</fullName>
    </submittedName>
</protein>
<feature type="compositionally biased region" description="Low complexity" evidence="1">
    <location>
        <begin position="179"/>
        <end position="193"/>
    </location>
</feature>
<accession>A0A6S8J2U7</accession>